<proteinExistence type="predicted"/>
<reference evidence="3" key="1">
    <citation type="submission" date="2016-10" db="EMBL/GenBank/DDBJ databases">
        <authorList>
            <person name="Varghese N."/>
            <person name="Submissions S."/>
        </authorList>
    </citation>
    <scope>NUCLEOTIDE SEQUENCE [LARGE SCALE GENOMIC DNA]</scope>
    <source>
        <strain evidence="3">DSM 527</strain>
    </source>
</reference>
<dbReference type="RefSeq" id="WP_089828720.1">
    <property type="nucleotide sequence ID" value="NZ_FNBN01000001.1"/>
</dbReference>
<dbReference type="InterPro" id="IPR052025">
    <property type="entry name" value="Xyloglucanase_GH74"/>
</dbReference>
<dbReference type="OrthoDB" id="9757809at2"/>
<evidence type="ECO:0000256" key="1">
    <source>
        <dbReference type="SAM" id="SignalP"/>
    </source>
</evidence>
<dbReference type="CDD" id="cd15482">
    <property type="entry name" value="Sialidase_non-viral"/>
    <property type="match status" value="1"/>
</dbReference>
<dbReference type="STRING" id="104663.SAMN04488121_101579"/>
<gene>
    <name evidence="2" type="ORF">SAMN04488121_101579</name>
</gene>
<dbReference type="InterPro" id="IPR015943">
    <property type="entry name" value="WD40/YVTN_repeat-like_dom_sf"/>
</dbReference>
<dbReference type="GO" id="GO:0010411">
    <property type="term" value="P:xyloglucan metabolic process"/>
    <property type="evidence" value="ECO:0007669"/>
    <property type="project" value="TreeGrafter"/>
</dbReference>
<organism evidence="2 3">
    <name type="scientific">Chitinophaga filiformis</name>
    <name type="common">Myxococcus filiformis</name>
    <name type="synonym">Flexibacter filiformis</name>
    <dbReference type="NCBI Taxonomy" id="104663"/>
    <lineage>
        <taxon>Bacteria</taxon>
        <taxon>Pseudomonadati</taxon>
        <taxon>Bacteroidota</taxon>
        <taxon>Chitinophagia</taxon>
        <taxon>Chitinophagales</taxon>
        <taxon>Chitinophagaceae</taxon>
        <taxon>Chitinophaga</taxon>
    </lineage>
</organism>
<dbReference type="Gene3D" id="2.130.10.10">
    <property type="entry name" value="YVTN repeat-like/Quinoprotein amine dehydrogenase"/>
    <property type="match status" value="3"/>
</dbReference>
<dbReference type="Proteomes" id="UP000199045">
    <property type="component" value="Unassembled WGS sequence"/>
</dbReference>
<dbReference type="PANTHER" id="PTHR43739">
    <property type="entry name" value="XYLOGLUCANASE (EUROFUNG)"/>
    <property type="match status" value="1"/>
</dbReference>
<dbReference type="AlphaFoldDB" id="A0A1G7HRR7"/>
<dbReference type="SUPFAM" id="SSF110296">
    <property type="entry name" value="Oligoxyloglucan reducing end-specific cellobiohydrolase"/>
    <property type="match status" value="2"/>
</dbReference>
<keyword evidence="1" id="KW-0732">Signal</keyword>
<feature type="chain" id="PRO_5011660713" description="Photosynthesis system II assembly factor Ycf48/Hcf136-like domain-containing protein" evidence="1">
    <location>
        <begin position="24"/>
        <end position="316"/>
    </location>
</feature>
<evidence type="ECO:0008006" key="4">
    <source>
        <dbReference type="Google" id="ProtNLM"/>
    </source>
</evidence>
<evidence type="ECO:0000313" key="2">
    <source>
        <dbReference type="EMBL" id="SDF03150.1"/>
    </source>
</evidence>
<feature type="signal peptide" evidence="1">
    <location>
        <begin position="1"/>
        <end position="23"/>
    </location>
</feature>
<accession>A0A1G7HRR7</accession>
<name>A0A1G7HRR7_CHIFI</name>
<protein>
    <recommendedName>
        <fullName evidence="4">Photosynthesis system II assembly factor Ycf48/Hcf136-like domain-containing protein</fullName>
    </recommendedName>
</protein>
<sequence length="316" mass="34563">MKYLNSVLVFLSVLMIFIPASHGQNTPVVAGRIYRSVDQGESWQHIDKGFPAAAVVNDFAFHKGMYFAGTEGHGVYVSKDHLRSWNKTGTGLPADIKIDAIEGIGDVLVLGSNQHGIYVSTDNGAGWHASNDGLTNRTVRCLYVYGTSILAGTNDGIFISRNKGKTWKHVLADMQVNGFTALNGKLYAGVNKGILLSVDNGDSWRSIFNAHTLHNISNDGEYIFALCYGPIVLKTKDDGAHWIQSDKGLPELYTFQLQRTEERLIACQWDGIYKSDNNGGSWEKSSNGLPPGLAFTELLITNDGIIAACPPLKRLK</sequence>
<dbReference type="EMBL" id="FNBN01000001">
    <property type="protein sequence ID" value="SDF03150.1"/>
    <property type="molecule type" value="Genomic_DNA"/>
</dbReference>
<evidence type="ECO:0000313" key="3">
    <source>
        <dbReference type="Proteomes" id="UP000199045"/>
    </source>
</evidence>
<dbReference type="PANTHER" id="PTHR43739:SF5">
    <property type="entry name" value="EXO-ALPHA-SIALIDASE"/>
    <property type="match status" value="1"/>
</dbReference>